<dbReference type="PANTHER" id="PTHR33639">
    <property type="entry name" value="THIOL-DISULFIDE OXIDOREDUCTASE DCC"/>
    <property type="match status" value="1"/>
</dbReference>
<dbReference type="Proteomes" id="UP000220828">
    <property type="component" value="Unassembled WGS sequence"/>
</dbReference>
<dbReference type="InterPro" id="IPR052927">
    <property type="entry name" value="DCC_oxidoreductase"/>
</dbReference>
<dbReference type="EMBL" id="PCMW01000018">
    <property type="protein sequence ID" value="PDS26245.1"/>
    <property type="molecule type" value="Genomic_DNA"/>
</dbReference>
<name>A0A2H3KDW3_9FLAO</name>
<proteinExistence type="predicted"/>
<gene>
    <name evidence="1" type="ORF">B0A77_02720</name>
</gene>
<dbReference type="AlphaFoldDB" id="A0A2H3KDW3"/>
<dbReference type="OrthoDB" id="9785438at2"/>
<dbReference type="Pfam" id="PF04134">
    <property type="entry name" value="DCC1-like"/>
    <property type="match status" value="1"/>
</dbReference>
<dbReference type="PANTHER" id="PTHR33639:SF2">
    <property type="entry name" value="DUF393 DOMAIN-CONTAINING PROTEIN"/>
    <property type="match status" value="1"/>
</dbReference>
<dbReference type="GO" id="GO:0015035">
    <property type="term" value="F:protein-disulfide reductase activity"/>
    <property type="evidence" value="ECO:0007669"/>
    <property type="project" value="InterPro"/>
</dbReference>
<sequence>MNKKIILFDGVCNLCEASVLFVIEHDKNDVFRFVALDSEKGKNILNTIHLDRNKVDSIVLYIAENEYYIKSDAAIEIALHFDGLWKIMVVFKIIPKIVRNVIYDFVAKNRYKWFGKKESCLMPNPSLKNKFL</sequence>
<evidence type="ECO:0000313" key="1">
    <source>
        <dbReference type="EMBL" id="PDS26245.1"/>
    </source>
</evidence>
<reference evidence="1 2" key="1">
    <citation type="submission" date="2017-09" db="EMBL/GenBank/DDBJ databases">
        <title>Whole genomes of Flavobacteriaceae.</title>
        <authorList>
            <person name="Stine C."/>
            <person name="Li C."/>
            <person name="Tadesse D."/>
        </authorList>
    </citation>
    <scope>NUCLEOTIDE SEQUENCE [LARGE SCALE GENOMIC DNA]</scope>
    <source>
        <strain evidence="1 2">ATCC 35036</strain>
    </source>
</reference>
<accession>A0A2H3KDW3</accession>
<protein>
    <submittedName>
        <fullName evidence="1">Thiol-disulfide oxidoreductase</fullName>
    </submittedName>
</protein>
<evidence type="ECO:0000313" key="2">
    <source>
        <dbReference type="Proteomes" id="UP000220828"/>
    </source>
</evidence>
<comment type="caution">
    <text evidence="1">The sequence shown here is derived from an EMBL/GenBank/DDBJ whole genome shotgun (WGS) entry which is preliminary data.</text>
</comment>
<dbReference type="InterPro" id="IPR007263">
    <property type="entry name" value="DCC1-like"/>
</dbReference>
<organism evidence="1 2">
    <name type="scientific">Flavobacterium branchiophilum</name>
    <dbReference type="NCBI Taxonomy" id="55197"/>
    <lineage>
        <taxon>Bacteria</taxon>
        <taxon>Pseudomonadati</taxon>
        <taxon>Bacteroidota</taxon>
        <taxon>Flavobacteriia</taxon>
        <taxon>Flavobacteriales</taxon>
        <taxon>Flavobacteriaceae</taxon>
        <taxon>Flavobacterium</taxon>
    </lineage>
</organism>
<dbReference type="RefSeq" id="WP_097553473.1">
    <property type="nucleotide sequence ID" value="NZ_PCMW01000018.1"/>
</dbReference>